<evidence type="ECO:0000313" key="1">
    <source>
        <dbReference type="EMBL" id="MBX39833.1"/>
    </source>
</evidence>
<reference evidence="1" key="1">
    <citation type="submission" date="2018-02" db="EMBL/GenBank/DDBJ databases">
        <title>Rhizophora mucronata_Transcriptome.</title>
        <authorList>
            <person name="Meera S.P."/>
            <person name="Sreeshan A."/>
            <person name="Augustine A."/>
        </authorList>
    </citation>
    <scope>NUCLEOTIDE SEQUENCE</scope>
    <source>
        <tissue evidence="1">Leaf</tissue>
    </source>
</reference>
<organism evidence="1">
    <name type="scientific">Rhizophora mucronata</name>
    <name type="common">Asiatic mangrove</name>
    <dbReference type="NCBI Taxonomy" id="61149"/>
    <lineage>
        <taxon>Eukaryota</taxon>
        <taxon>Viridiplantae</taxon>
        <taxon>Streptophyta</taxon>
        <taxon>Embryophyta</taxon>
        <taxon>Tracheophyta</taxon>
        <taxon>Spermatophyta</taxon>
        <taxon>Magnoliopsida</taxon>
        <taxon>eudicotyledons</taxon>
        <taxon>Gunneridae</taxon>
        <taxon>Pentapetalae</taxon>
        <taxon>rosids</taxon>
        <taxon>fabids</taxon>
        <taxon>Malpighiales</taxon>
        <taxon>Rhizophoraceae</taxon>
        <taxon>Rhizophora</taxon>
    </lineage>
</organism>
<proteinExistence type="predicted"/>
<sequence>MKCISLACMYIVSDRHLASICIVVHHAG</sequence>
<protein>
    <submittedName>
        <fullName evidence="1">Uncharacterized protein</fullName>
    </submittedName>
</protein>
<dbReference type="AlphaFoldDB" id="A0A2P2NBI4"/>
<name>A0A2P2NBI4_RHIMU</name>
<accession>A0A2P2NBI4</accession>
<dbReference type="EMBL" id="GGEC01059349">
    <property type="protein sequence ID" value="MBX39833.1"/>
    <property type="molecule type" value="Transcribed_RNA"/>
</dbReference>